<protein>
    <submittedName>
        <fullName evidence="1">Uncharacterized protein</fullName>
    </submittedName>
</protein>
<accession>A0A1H6NE78</accession>
<name>A0A1H6NE78_9RHOB</name>
<dbReference type="PROSITE" id="PS51257">
    <property type="entry name" value="PROKAR_LIPOPROTEIN"/>
    <property type="match status" value="1"/>
</dbReference>
<proteinExistence type="predicted"/>
<dbReference type="EMBL" id="FNXG01000006">
    <property type="protein sequence ID" value="SEI10202.1"/>
    <property type="molecule type" value="Genomic_DNA"/>
</dbReference>
<reference evidence="2" key="1">
    <citation type="submission" date="2016-10" db="EMBL/GenBank/DDBJ databases">
        <authorList>
            <person name="Varghese N."/>
            <person name="Submissions S."/>
        </authorList>
    </citation>
    <scope>NUCLEOTIDE SEQUENCE [LARGE SCALE GENOMIC DNA]</scope>
    <source>
        <strain evidence="2">DSM 11593</strain>
    </source>
</reference>
<dbReference type="STRING" id="65735.SAMN04488075_2879"/>
<organism evidence="1 2">
    <name type="scientific">Paracoccus alkenifer</name>
    <dbReference type="NCBI Taxonomy" id="65735"/>
    <lineage>
        <taxon>Bacteria</taxon>
        <taxon>Pseudomonadati</taxon>
        <taxon>Pseudomonadota</taxon>
        <taxon>Alphaproteobacteria</taxon>
        <taxon>Rhodobacterales</taxon>
        <taxon>Paracoccaceae</taxon>
        <taxon>Paracoccus</taxon>
    </lineage>
</organism>
<dbReference type="AlphaFoldDB" id="A0A1H6NE78"/>
<dbReference type="Proteomes" id="UP000199125">
    <property type="component" value="Unassembled WGS sequence"/>
</dbReference>
<evidence type="ECO:0000313" key="2">
    <source>
        <dbReference type="Proteomes" id="UP000199125"/>
    </source>
</evidence>
<keyword evidence="2" id="KW-1185">Reference proteome</keyword>
<gene>
    <name evidence="1" type="ORF">SAMN04488075_2879</name>
</gene>
<sequence>MRKVLALFAIAALAACGSSGTDAPKYPTKSLYPYAGQEVTEQQACDYLAASEAHYRDMRGKSLSGPYGVSRIEAEKLVKFWAQFCPSGA</sequence>
<evidence type="ECO:0000313" key="1">
    <source>
        <dbReference type="EMBL" id="SEI10202.1"/>
    </source>
</evidence>